<name>A0ABR1GYZ4_9HYPO</name>
<proteinExistence type="inferred from homology"/>
<evidence type="ECO:0000256" key="9">
    <source>
        <dbReference type="ARBA" id="ARBA00023295"/>
    </source>
</evidence>
<dbReference type="Pfam" id="PF00295">
    <property type="entry name" value="Glyco_hydro_28"/>
    <property type="match status" value="1"/>
</dbReference>
<keyword evidence="6 13" id="KW-0378">Hydrolase</keyword>
<dbReference type="InterPro" id="IPR012334">
    <property type="entry name" value="Pectin_lyas_fold"/>
</dbReference>
<keyword evidence="5" id="KW-0677">Repeat</keyword>
<dbReference type="PANTHER" id="PTHR31736">
    <property type="match status" value="1"/>
</dbReference>
<sequence length="477" mass="52605">MATKHCGMKTYPAPEGVTLSTGFIVQARSLNQSGPHEWVSVSAYAVDVADVNTTRNESDKYPISLVSMDIDGAIEIKAQYTGGTIDTAIIRPLSLGIKTTIDDDNTVRFTLDRPLDVMLEVNNDKWKALHILTNDIELDAPTSDSDNVWYFGPGINNGSKVIDGNLLVPSDTTVYLAGGAFLTAKLNFINVSNSAVRGHGFIYKGPNGGAILIERSTNIVVEKVTSLGATGFSLITGEAKGVRITGYRSFSSHGNGDGLDFFCSTDILVENCFLRNSDDTIVIYGHRWDYYGDTHNITIRNCTLLPDIAHPIQIGTHGNPKKPETLSGIHVSSIDILDHHETQMWYQGCISLNAGDENLIEDVTFKDIRIEKVSKGQLVNLRVMQNAMWTTAPGRGIRNVTLKNVDLDMESSRVVNPSQILGFDATRRVDNITFENLKIGGEYIHDGMRKPRWFMVSDFIPMFINEHATNIKFILST</sequence>
<evidence type="ECO:0000256" key="13">
    <source>
        <dbReference type="RuleBase" id="RU361169"/>
    </source>
</evidence>
<gene>
    <name evidence="14" type="ORF">QQX98_007195</name>
</gene>
<evidence type="ECO:0000256" key="11">
    <source>
        <dbReference type="ARBA" id="ARBA00023326"/>
    </source>
</evidence>
<keyword evidence="9 13" id="KW-0326">Glycosidase</keyword>
<evidence type="ECO:0000256" key="6">
    <source>
        <dbReference type="ARBA" id="ARBA00022801"/>
    </source>
</evidence>
<evidence type="ECO:0000256" key="1">
    <source>
        <dbReference type="ARBA" id="ARBA00004613"/>
    </source>
</evidence>
<evidence type="ECO:0000256" key="5">
    <source>
        <dbReference type="ARBA" id="ARBA00022737"/>
    </source>
</evidence>
<keyword evidence="11" id="KW-0624">Polysaccharide degradation</keyword>
<evidence type="ECO:0000256" key="12">
    <source>
        <dbReference type="ARBA" id="ARBA00037278"/>
    </source>
</evidence>
<keyword evidence="3" id="KW-0964">Secreted</keyword>
<evidence type="ECO:0000256" key="3">
    <source>
        <dbReference type="ARBA" id="ARBA00022525"/>
    </source>
</evidence>
<comment type="subcellular location">
    <subcellularLocation>
        <location evidence="1">Secreted</location>
    </subcellularLocation>
</comment>
<keyword evidence="15" id="KW-1185">Reference proteome</keyword>
<accession>A0ABR1GYZ4</accession>
<dbReference type="Gene3D" id="2.160.20.10">
    <property type="entry name" value="Single-stranded right-handed beta-helix, Pectin lyase-like"/>
    <property type="match status" value="1"/>
</dbReference>
<evidence type="ECO:0000256" key="10">
    <source>
        <dbReference type="ARBA" id="ARBA00023316"/>
    </source>
</evidence>
<evidence type="ECO:0000313" key="15">
    <source>
        <dbReference type="Proteomes" id="UP001498476"/>
    </source>
</evidence>
<dbReference type="EMBL" id="JAZAVJ010000115">
    <property type="protein sequence ID" value="KAK7413928.1"/>
    <property type="molecule type" value="Genomic_DNA"/>
</dbReference>
<keyword evidence="10" id="KW-0961">Cell wall biogenesis/degradation</keyword>
<evidence type="ECO:0008006" key="16">
    <source>
        <dbReference type="Google" id="ProtNLM"/>
    </source>
</evidence>
<evidence type="ECO:0000256" key="2">
    <source>
        <dbReference type="ARBA" id="ARBA00008834"/>
    </source>
</evidence>
<keyword evidence="7" id="KW-0325">Glycoprotein</keyword>
<evidence type="ECO:0000313" key="14">
    <source>
        <dbReference type="EMBL" id="KAK7413928.1"/>
    </source>
</evidence>
<protein>
    <recommendedName>
        <fullName evidence="16">Endo-polygalacturonase</fullName>
    </recommendedName>
</protein>
<keyword evidence="8" id="KW-0119">Carbohydrate metabolism</keyword>
<dbReference type="InterPro" id="IPR011050">
    <property type="entry name" value="Pectin_lyase_fold/virulence"/>
</dbReference>
<reference evidence="14 15" key="1">
    <citation type="journal article" date="2025" name="Microbiol. Resour. Announc.">
        <title>Draft genome sequences for Neonectria magnoliae and Neonectria punicea, canker pathogens of Liriodendron tulipifera and Acer saccharum in West Virginia.</title>
        <authorList>
            <person name="Petronek H.M."/>
            <person name="Kasson M.T."/>
            <person name="Metheny A.M."/>
            <person name="Stauder C.M."/>
            <person name="Lovett B."/>
            <person name="Lynch S.C."/>
            <person name="Garnas J.R."/>
            <person name="Kasson L.R."/>
            <person name="Stajich J.E."/>
        </authorList>
    </citation>
    <scope>NUCLEOTIDE SEQUENCE [LARGE SCALE GENOMIC DNA]</scope>
    <source>
        <strain evidence="14 15">NRRL 64653</strain>
    </source>
</reference>
<organism evidence="14 15">
    <name type="scientific">Neonectria punicea</name>
    <dbReference type="NCBI Taxonomy" id="979145"/>
    <lineage>
        <taxon>Eukaryota</taxon>
        <taxon>Fungi</taxon>
        <taxon>Dikarya</taxon>
        <taxon>Ascomycota</taxon>
        <taxon>Pezizomycotina</taxon>
        <taxon>Sordariomycetes</taxon>
        <taxon>Hypocreomycetidae</taxon>
        <taxon>Hypocreales</taxon>
        <taxon>Nectriaceae</taxon>
        <taxon>Neonectria</taxon>
    </lineage>
</organism>
<dbReference type="InterPro" id="IPR000743">
    <property type="entry name" value="Glyco_hydro_28"/>
</dbReference>
<comment type="caution">
    <text evidence="14">The sequence shown here is derived from an EMBL/GenBank/DDBJ whole genome shotgun (WGS) entry which is preliminary data.</text>
</comment>
<dbReference type="Proteomes" id="UP001498476">
    <property type="component" value="Unassembled WGS sequence"/>
</dbReference>
<evidence type="ECO:0000256" key="4">
    <source>
        <dbReference type="ARBA" id="ARBA00022729"/>
    </source>
</evidence>
<comment type="similarity">
    <text evidence="2 13">Belongs to the glycosyl hydrolase 28 family.</text>
</comment>
<dbReference type="SUPFAM" id="SSF51126">
    <property type="entry name" value="Pectin lyase-like"/>
    <property type="match status" value="1"/>
</dbReference>
<evidence type="ECO:0000256" key="7">
    <source>
        <dbReference type="ARBA" id="ARBA00023180"/>
    </source>
</evidence>
<keyword evidence="4" id="KW-0732">Signal</keyword>
<dbReference type="PANTHER" id="PTHR31736:SF9">
    <property type="entry name" value="ENDO-XYLOGALACTURONAN HYDROLASE A-RELATED"/>
    <property type="match status" value="1"/>
</dbReference>
<evidence type="ECO:0000256" key="8">
    <source>
        <dbReference type="ARBA" id="ARBA00023277"/>
    </source>
</evidence>
<comment type="function">
    <text evidence="12">Pectinolytic enzyme involved in the degradation of xylogalacturonan (xga), a galacturonan backbone heavily substituted with xylose, and which is one important component of the hairy regions of pectin. Activity requires a galacturonic acid backbone substituted with xylose.</text>
</comment>